<proteinExistence type="predicted"/>
<name>D5CPJ3_SIDLE</name>
<dbReference type="RefSeq" id="WP_013030886.1">
    <property type="nucleotide sequence ID" value="NC_013959.1"/>
</dbReference>
<feature type="domain" description="Putative DNA-binding" evidence="1">
    <location>
        <begin position="9"/>
        <end position="96"/>
    </location>
</feature>
<evidence type="ECO:0000259" key="1">
    <source>
        <dbReference type="Pfam" id="PF09836"/>
    </source>
</evidence>
<accession>D5CPJ3</accession>
<organism evidence="2 3">
    <name type="scientific">Sideroxydans lithotrophicus (strain ES-1)</name>
    <dbReference type="NCBI Taxonomy" id="580332"/>
    <lineage>
        <taxon>Bacteria</taxon>
        <taxon>Pseudomonadati</taxon>
        <taxon>Pseudomonadota</taxon>
        <taxon>Betaproteobacteria</taxon>
        <taxon>Nitrosomonadales</taxon>
        <taxon>Gallionellaceae</taxon>
        <taxon>Sideroxydans</taxon>
    </lineage>
</organism>
<dbReference type="AlphaFoldDB" id="D5CPJ3"/>
<protein>
    <recommendedName>
        <fullName evidence="1">Putative DNA-binding domain-containing protein</fullName>
    </recommendedName>
</protein>
<sequence length="258" mass="28496">MLNAELDYFARAIVGGEEASSRVDGTYANYSAAIAIDIYRNNYRGNLHDALAGAYPVVRQLVGDDFFRFMGRKFIAQYPSRNANLHRYGAELADFVAAFEPAKELLYLEDVAALEWACHQAYFAADADALDIDELAQIPAERYAELILHLQPSCHLLHSRYPVAAIWHAHQPGVGDDFRIDLDSGACDALVCRRGDLVLVSELAEAEAAWLHRISVGIPLGDVTAATLESDPDFDLQAVLLKLVAQNIFANFNLEKTP</sequence>
<dbReference type="InterPro" id="IPR044922">
    <property type="entry name" value="DUF2063_N_sf"/>
</dbReference>
<dbReference type="EMBL" id="CP001965">
    <property type="protein sequence ID" value="ADE12988.1"/>
    <property type="molecule type" value="Genomic_DNA"/>
</dbReference>
<evidence type="ECO:0000313" key="2">
    <source>
        <dbReference type="EMBL" id="ADE12988.1"/>
    </source>
</evidence>
<evidence type="ECO:0000313" key="3">
    <source>
        <dbReference type="Proteomes" id="UP000001625"/>
    </source>
</evidence>
<dbReference type="KEGG" id="slt:Slit_2763"/>
<dbReference type="InterPro" id="IPR018640">
    <property type="entry name" value="DUF2063"/>
</dbReference>
<dbReference type="HOGENOM" id="CLU_086594_0_1_4"/>
<dbReference type="eggNOG" id="COG3219">
    <property type="taxonomic scope" value="Bacteria"/>
</dbReference>
<dbReference type="STRING" id="580332.Slit_2763"/>
<dbReference type="OrthoDB" id="4146344at2"/>
<keyword evidence="3" id="KW-1185">Reference proteome</keyword>
<dbReference type="Proteomes" id="UP000001625">
    <property type="component" value="Chromosome"/>
</dbReference>
<reference evidence="2 3" key="1">
    <citation type="submission" date="2010-03" db="EMBL/GenBank/DDBJ databases">
        <title>Complete sequence of Sideroxydans lithotrophicus ES-1.</title>
        <authorList>
            <consortium name="US DOE Joint Genome Institute"/>
            <person name="Lucas S."/>
            <person name="Copeland A."/>
            <person name="Lapidus A."/>
            <person name="Cheng J.-F."/>
            <person name="Bruce D."/>
            <person name="Goodwin L."/>
            <person name="Pitluck S."/>
            <person name="Munk A.C."/>
            <person name="Detter J.C."/>
            <person name="Han C."/>
            <person name="Tapia R."/>
            <person name="Larimer F."/>
            <person name="Land M."/>
            <person name="Hauser L."/>
            <person name="Kyrpides N."/>
            <person name="Ivanova N."/>
            <person name="Emerson D."/>
            <person name="Woyke T."/>
        </authorList>
    </citation>
    <scope>NUCLEOTIDE SEQUENCE [LARGE SCALE GENOMIC DNA]</scope>
    <source>
        <strain evidence="2 3">ES-1</strain>
    </source>
</reference>
<dbReference type="Pfam" id="PF09836">
    <property type="entry name" value="DUF2063"/>
    <property type="match status" value="1"/>
</dbReference>
<gene>
    <name evidence="2" type="ordered locus">Slit_2763</name>
</gene>
<dbReference type="Gene3D" id="1.10.150.690">
    <property type="entry name" value="DUF2063"/>
    <property type="match status" value="1"/>
</dbReference>